<evidence type="ECO:0008006" key="5">
    <source>
        <dbReference type="Google" id="ProtNLM"/>
    </source>
</evidence>
<dbReference type="AlphaFoldDB" id="B8GC74"/>
<accession>B8GC74</accession>
<reference evidence="3" key="1">
    <citation type="submission" date="2008-12" db="EMBL/GenBank/DDBJ databases">
        <title>Complete sequence of Chloroflexus aggregans DSM 9485.</title>
        <authorList>
            <consortium name="US DOE Joint Genome Institute"/>
            <person name="Lucas S."/>
            <person name="Copeland A."/>
            <person name="Lapidus A."/>
            <person name="Glavina del Rio T."/>
            <person name="Dalin E."/>
            <person name="Tice H."/>
            <person name="Pitluck S."/>
            <person name="Foster B."/>
            <person name="Larimer F."/>
            <person name="Land M."/>
            <person name="Hauser L."/>
            <person name="Kyrpides N."/>
            <person name="Mikhailova N."/>
            <person name="Bryant D."/>
            <person name="Richardson P."/>
        </authorList>
    </citation>
    <scope>NUCLEOTIDE SEQUENCE</scope>
    <source>
        <strain evidence="3">DSM 9485</strain>
    </source>
</reference>
<sequence>MITDETALVLALPEDTAESLMARVRATHAANVQILAPEGTTVLQRVAGTDTVRALAAAAGISLTIISSDPAILKAARQSGLTTIEVTGTHVQSPPPATSSPTTEDIPAEDLEFLAALDELTGTDSSAMLFTPPVKPSTAETRPIAAPTTRPLPAQSDSAAPPSSPVMGDDDLEFFDALDDLAAAFEQERTGAPPPPIPSSRESSAQPPRVRPEDIQLSAAETARANQIGQRSETERAKRPTRPPQRTTPPPTAATDTAERPRRLPTRTPPPATPKAAARPANRPLSQLSWSLLGILLITLIAFGIFLVVTRSVTIVVRLPARETVPINGLVIPLSPVSGNTAQGAVVAEPISTTVAISRSGEVTEGVLTPVESASGVITLRNLNTQPITIPAGSEFIAIGPNNQPIPFISNVEVTVPGAVTSNLGNQIITTLGEAQVPITARSPGSASNIPANSIREVRIPGGPTITLTGGILTVVHDAIGGGTDEEVFVIKESDVRRYLAETLTSLDQEARRQLDGLALARNLRLEPTTVSPSRAELEQLAGFEQIVVPPVGTTLRDTRSFTLTVQARYSGLAIAGDSAQFQRQLADAFNTQLIQNGQLRPGDCRAAFVRGWRWDGSALQIDGEVGPDPACGNELDPATRAAIQNAVLGRSRAEAEAELQALVASGRLAGFELPKDIERFPSWSWQIRIRNE</sequence>
<dbReference type="OrthoDB" id="139808at2"/>
<name>B8GC74_CHLAD</name>
<protein>
    <recommendedName>
        <fullName evidence="5">Baseplate protein J-like domain-containing protein</fullName>
    </recommendedName>
</protein>
<proteinExistence type="predicted"/>
<feature type="transmembrane region" description="Helical" evidence="2">
    <location>
        <begin position="288"/>
        <end position="309"/>
    </location>
</feature>
<feature type="compositionally biased region" description="Pro residues" evidence="1">
    <location>
        <begin position="242"/>
        <end position="252"/>
    </location>
</feature>
<gene>
    <name evidence="3" type="ordered locus">Cagg_0095</name>
</gene>
<dbReference type="HOGENOM" id="CLU_402635_0_0_0"/>
<feature type="region of interest" description="Disordered" evidence="1">
    <location>
        <begin position="124"/>
        <end position="171"/>
    </location>
</feature>
<dbReference type="eggNOG" id="ENOG50349MQ">
    <property type="taxonomic scope" value="Bacteria"/>
</dbReference>
<evidence type="ECO:0000256" key="1">
    <source>
        <dbReference type="SAM" id="MobiDB-lite"/>
    </source>
</evidence>
<keyword evidence="2" id="KW-0472">Membrane</keyword>
<dbReference type="EMBL" id="CP001337">
    <property type="protein sequence ID" value="ACL23048.1"/>
    <property type="molecule type" value="Genomic_DNA"/>
</dbReference>
<keyword evidence="2" id="KW-1133">Transmembrane helix</keyword>
<keyword evidence="4" id="KW-1185">Reference proteome</keyword>
<evidence type="ECO:0000256" key="2">
    <source>
        <dbReference type="SAM" id="Phobius"/>
    </source>
</evidence>
<dbReference type="STRING" id="326427.Cagg_0095"/>
<keyword evidence="2" id="KW-0812">Transmembrane</keyword>
<dbReference type="KEGG" id="cag:Cagg_0095"/>
<dbReference type="Proteomes" id="UP000002508">
    <property type="component" value="Chromosome"/>
</dbReference>
<dbReference type="RefSeq" id="WP_012615414.1">
    <property type="nucleotide sequence ID" value="NC_011831.1"/>
</dbReference>
<feature type="region of interest" description="Disordered" evidence="1">
    <location>
        <begin position="188"/>
        <end position="281"/>
    </location>
</feature>
<evidence type="ECO:0000313" key="3">
    <source>
        <dbReference type="EMBL" id="ACL23048.1"/>
    </source>
</evidence>
<evidence type="ECO:0000313" key="4">
    <source>
        <dbReference type="Proteomes" id="UP000002508"/>
    </source>
</evidence>
<organism evidence="3 4">
    <name type="scientific">Chloroflexus aggregans (strain MD-66 / DSM 9485)</name>
    <dbReference type="NCBI Taxonomy" id="326427"/>
    <lineage>
        <taxon>Bacteria</taxon>
        <taxon>Bacillati</taxon>
        <taxon>Chloroflexota</taxon>
        <taxon>Chloroflexia</taxon>
        <taxon>Chloroflexales</taxon>
        <taxon>Chloroflexineae</taxon>
        <taxon>Chloroflexaceae</taxon>
        <taxon>Chloroflexus</taxon>
    </lineage>
</organism>